<keyword evidence="8 10" id="KW-0694">RNA-binding</keyword>
<feature type="domain" description="CP-type G" evidence="12">
    <location>
        <begin position="95"/>
        <end position="250"/>
    </location>
</feature>
<evidence type="ECO:0000256" key="8">
    <source>
        <dbReference type="ARBA" id="ARBA00022884"/>
    </source>
</evidence>
<comment type="similarity">
    <text evidence="10">Belongs to the TRAFAC class YlqF/YawG GTPase family. RsgA subfamily.</text>
</comment>
<dbReference type="Gene3D" id="1.10.40.50">
    <property type="entry name" value="Probable gtpase engc, domain 3"/>
    <property type="match status" value="1"/>
</dbReference>
<feature type="binding site" evidence="10">
    <location>
        <position position="280"/>
    </location>
    <ligand>
        <name>Zn(2+)</name>
        <dbReference type="ChEBI" id="CHEBI:29105"/>
    </ligand>
</feature>
<dbReference type="NCBIfam" id="TIGR00157">
    <property type="entry name" value="ribosome small subunit-dependent GTPase A"/>
    <property type="match status" value="1"/>
</dbReference>
<comment type="subcellular location">
    <subcellularLocation>
        <location evidence="10">Cytoplasm</location>
    </subcellularLocation>
</comment>
<evidence type="ECO:0000256" key="4">
    <source>
        <dbReference type="ARBA" id="ARBA00022730"/>
    </source>
</evidence>
<proteinExistence type="inferred from homology"/>
<feature type="binding site" evidence="10">
    <location>
        <position position="273"/>
    </location>
    <ligand>
        <name>Zn(2+)</name>
        <dbReference type="ChEBI" id="CHEBI:29105"/>
    </ligand>
</feature>
<keyword evidence="9 10" id="KW-0342">GTP-binding</keyword>
<dbReference type="PANTHER" id="PTHR32120:SF10">
    <property type="entry name" value="SMALL RIBOSOMAL SUBUNIT BIOGENESIS GTPASE RSGA"/>
    <property type="match status" value="1"/>
</dbReference>
<evidence type="ECO:0000256" key="6">
    <source>
        <dbReference type="ARBA" id="ARBA00022801"/>
    </source>
</evidence>
<evidence type="ECO:0000256" key="1">
    <source>
        <dbReference type="ARBA" id="ARBA00022490"/>
    </source>
</evidence>
<comment type="cofactor">
    <cofactor evidence="10">
        <name>Zn(2+)</name>
        <dbReference type="ChEBI" id="CHEBI:29105"/>
    </cofactor>
    <text evidence="10">Binds 1 zinc ion per subunit.</text>
</comment>
<comment type="subunit">
    <text evidence="10">Monomer. Associates with 30S ribosomal subunit, binds 16S rRNA.</text>
</comment>
<organism evidence="13 14">
    <name type="scientific">Fluctibacter halophilus</name>
    <dbReference type="NCBI Taxonomy" id="226011"/>
    <lineage>
        <taxon>Bacteria</taxon>
        <taxon>Pseudomonadati</taxon>
        <taxon>Pseudomonadota</taxon>
        <taxon>Gammaproteobacteria</taxon>
        <taxon>Alteromonadales</taxon>
        <taxon>Alteromonadaceae</taxon>
        <taxon>Fluctibacter</taxon>
    </lineage>
</organism>
<evidence type="ECO:0000259" key="12">
    <source>
        <dbReference type="PROSITE" id="PS51721"/>
    </source>
</evidence>
<protein>
    <recommendedName>
        <fullName evidence="10">Small ribosomal subunit biogenesis GTPase RsgA</fullName>
        <ecNumber evidence="10">3.6.1.-</ecNumber>
    </recommendedName>
</protein>
<keyword evidence="4 10" id="KW-0699">rRNA-binding</keyword>
<dbReference type="EC" id="3.6.1.-" evidence="10"/>
<name>A0ABS8G504_9ALTE</name>
<evidence type="ECO:0000313" key="13">
    <source>
        <dbReference type="EMBL" id="MCC2614739.1"/>
    </source>
</evidence>
<dbReference type="CDD" id="cd01854">
    <property type="entry name" value="YjeQ_EngC"/>
    <property type="match status" value="1"/>
</dbReference>
<keyword evidence="7 10" id="KW-0862">Zinc</keyword>
<evidence type="ECO:0000256" key="5">
    <source>
        <dbReference type="ARBA" id="ARBA00022741"/>
    </source>
</evidence>
<dbReference type="PANTHER" id="PTHR32120">
    <property type="entry name" value="SMALL RIBOSOMAL SUBUNIT BIOGENESIS GTPASE RSGA"/>
    <property type="match status" value="1"/>
</dbReference>
<dbReference type="InterPro" id="IPR027417">
    <property type="entry name" value="P-loop_NTPase"/>
</dbReference>
<comment type="function">
    <text evidence="10">One of several proteins that assist in the late maturation steps of the functional core of the 30S ribosomal subunit. Helps release RbfA from mature subunits. May play a role in the assembly of ribosomal proteins into the subunit. Circularly permuted GTPase that catalyzes slow GTP hydrolysis, GTPase activity is stimulated by the 30S ribosomal subunit.</text>
</comment>
<gene>
    <name evidence="10 13" type="primary">rsgA</name>
    <name evidence="13" type="ORF">LJ739_00605</name>
</gene>
<evidence type="ECO:0000256" key="10">
    <source>
        <dbReference type="HAMAP-Rule" id="MF_01820"/>
    </source>
</evidence>
<dbReference type="InterPro" id="IPR030378">
    <property type="entry name" value="G_CP_dom"/>
</dbReference>
<sequence length="346" mass="37806">MTSFQSLASMGWQPFFQQQLSLDEWEHQTPARVASVHRDAIDILVSSSESRRINRSGVTDLCVGDWLLLDNDDRICRVLAPQTLFRRKAAGTGLQTQGIAANVDTALIVCSLNQDFNLHRIERYLALIKGAGAEPVVVLTKMDSCDDPQAFVQRVTARMPDVPVEAVNGLDADSCACLSPWLKPGKTLVLLGSSGVGKSTLMNTLMGQKTQSTAGIREDDSKGRHTTTARYLRQLPGGAWLMDTPGMREIQLSDCADGIASAFADIEALAKECRFGDCSHTSEPGCAVTSAVASGVLEQDRLSHYQKLQREDAFNSASLAERRAQDKALGKFYKRVQNSARETRGR</sequence>
<dbReference type="EMBL" id="JAJEWP010000001">
    <property type="protein sequence ID" value="MCC2614739.1"/>
    <property type="molecule type" value="Genomic_DNA"/>
</dbReference>
<evidence type="ECO:0000256" key="2">
    <source>
        <dbReference type="ARBA" id="ARBA00022517"/>
    </source>
</evidence>
<evidence type="ECO:0000256" key="3">
    <source>
        <dbReference type="ARBA" id="ARBA00022723"/>
    </source>
</evidence>
<dbReference type="HAMAP" id="MF_01820">
    <property type="entry name" value="GTPase_RsgA"/>
    <property type="match status" value="1"/>
</dbReference>
<feature type="binding site" evidence="10">
    <location>
        <begin position="192"/>
        <end position="200"/>
    </location>
    <ligand>
        <name>GTP</name>
        <dbReference type="ChEBI" id="CHEBI:37565"/>
    </ligand>
</feature>
<dbReference type="Proteomes" id="UP001520878">
    <property type="component" value="Unassembled WGS sequence"/>
</dbReference>
<keyword evidence="1 10" id="KW-0963">Cytoplasm</keyword>
<keyword evidence="3 10" id="KW-0479">Metal-binding</keyword>
<keyword evidence="2 10" id="KW-0690">Ribosome biogenesis</keyword>
<keyword evidence="6 10" id="KW-0378">Hydrolase</keyword>
<feature type="binding site" evidence="10">
    <location>
        <position position="278"/>
    </location>
    <ligand>
        <name>Zn(2+)</name>
        <dbReference type="ChEBI" id="CHEBI:29105"/>
    </ligand>
</feature>
<feature type="binding site" evidence="10">
    <location>
        <position position="286"/>
    </location>
    <ligand>
        <name>Zn(2+)</name>
        <dbReference type="ChEBI" id="CHEBI:29105"/>
    </ligand>
</feature>
<evidence type="ECO:0000256" key="7">
    <source>
        <dbReference type="ARBA" id="ARBA00022833"/>
    </source>
</evidence>
<dbReference type="InterPro" id="IPR010914">
    <property type="entry name" value="RsgA_GTPase_dom"/>
</dbReference>
<evidence type="ECO:0000259" key="11">
    <source>
        <dbReference type="PROSITE" id="PS50936"/>
    </source>
</evidence>
<dbReference type="Pfam" id="PF03193">
    <property type="entry name" value="RsgA_GTPase"/>
    <property type="match status" value="1"/>
</dbReference>
<dbReference type="InterPro" id="IPR004881">
    <property type="entry name" value="Ribosome_biogen_GTPase_RsgA"/>
</dbReference>
<dbReference type="SUPFAM" id="SSF52540">
    <property type="entry name" value="P-loop containing nucleoside triphosphate hydrolases"/>
    <property type="match status" value="1"/>
</dbReference>
<feature type="binding site" evidence="10">
    <location>
        <begin position="140"/>
        <end position="143"/>
    </location>
    <ligand>
        <name>GTP</name>
        <dbReference type="ChEBI" id="CHEBI:37565"/>
    </ligand>
</feature>
<dbReference type="PROSITE" id="PS50936">
    <property type="entry name" value="ENGC_GTPASE"/>
    <property type="match status" value="1"/>
</dbReference>
<dbReference type="Gene3D" id="3.40.50.300">
    <property type="entry name" value="P-loop containing nucleotide triphosphate hydrolases"/>
    <property type="match status" value="1"/>
</dbReference>
<keyword evidence="14" id="KW-1185">Reference proteome</keyword>
<feature type="domain" description="EngC GTPase" evidence="11">
    <location>
        <begin position="101"/>
        <end position="248"/>
    </location>
</feature>
<evidence type="ECO:0000313" key="14">
    <source>
        <dbReference type="Proteomes" id="UP001520878"/>
    </source>
</evidence>
<comment type="caution">
    <text evidence="13">The sequence shown here is derived from an EMBL/GenBank/DDBJ whole genome shotgun (WGS) entry which is preliminary data.</text>
</comment>
<evidence type="ECO:0000256" key="9">
    <source>
        <dbReference type="ARBA" id="ARBA00023134"/>
    </source>
</evidence>
<dbReference type="PROSITE" id="PS51721">
    <property type="entry name" value="G_CP"/>
    <property type="match status" value="1"/>
</dbReference>
<keyword evidence="5 10" id="KW-0547">Nucleotide-binding</keyword>
<accession>A0ABS8G504</accession>
<reference evidence="13 14" key="1">
    <citation type="submission" date="2021-10" db="EMBL/GenBank/DDBJ databases">
        <title>Draft genome of Aestuariibacter halophilus JC2043.</title>
        <authorList>
            <person name="Emsley S.A."/>
            <person name="Pfannmuller K.M."/>
            <person name="Ushijima B."/>
            <person name="Saw J.H."/>
            <person name="Videau P."/>
        </authorList>
    </citation>
    <scope>NUCLEOTIDE SEQUENCE [LARGE SCALE GENOMIC DNA]</scope>
    <source>
        <strain evidence="13 14">JC2043</strain>
    </source>
</reference>
<dbReference type="RefSeq" id="WP_229156659.1">
    <property type="nucleotide sequence ID" value="NZ_JAJEWP010000001.1"/>
</dbReference>